<dbReference type="EMBL" id="BK015862">
    <property type="protein sequence ID" value="DAD70266.1"/>
    <property type="molecule type" value="Genomic_DNA"/>
</dbReference>
<sequence length="78" mass="8819">MYELTIRADDELEQFSISGKGTDDKFVTLAIAVAVDSLYRAKCPAEMIGMMSSRDPEVRKRVIDTMEKCILVRMEKGD</sequence>
<accession>A0A8S5LK21</accession>
<name>A0A8S5LK21_9CAUD</name>
<organism evidence="1">
    <name type="scientific">Siphoviridae sp. ctXPh6</name>
    <dbReference type="NCBI Taxonomy" id="2827578"/>
    <lineage>
        <taxon>Viruses</taxon>
        <taxon>Duplodnaviria</taxon>
        <taxon>Heunggongvirae</taxon>
        <taxon>Uroviricota</taxon>
        <taxon>Caudoviricetes</taxon>
    </lineage>
</organism>
<reference evidence="1" key="1">
    <citation type="journal article" date="2021" name="Proc. Natl. Acad. Sci. U.S.A.">
        <title>A Catalog of Tens of Thousands of Viruses from Human Metagenomes Reveals Hidden Associations with Chronic Diseases.</title>
        <authorList>
            <person name="Tisza M.J."/>
            <person name="Buck C.B."/>
        </authorList>
    </citation>
    <scope>NUCLEOTIDE SEQUENCE</scope>
    <source>
        <strain evidence="1">CtXPh6</strain>
    </source>
</reference>
<evidence type="ECO:0000313" key="1">
    <source>
        <dbReference type="EMBL" id="DAD70266.1"/>
    </source>
</evidence>
<proteinExistence type="predicted"/>
<protein>
    <submittedName>
        <fullName evidence="1">Uncharacterized protein</fullName>
    </submittedName>
</protein>